<evidence type="ECO:0000313" key="9">
    <source>
        <dbReference type="EMBL" id="HGU52051.1"/>
    </source>
</evidence>
<keyword evidence="7" id="KW-0472">Membrane</keyword>
<dbReference type="EMBL" id="DSZZ01000037">
    <property type="protein sequence ID" value="HGU52051.1"/>
    <property type="molecule type" value="Genomic_DNA"/>
</dbReference>
<dbReference type="AlphaFoldDB" id="A0A7V4NDF7"/>
<evidence type="ECO:0000256" key="3">
    <source>
        <dbReference type="ARBA" id="ARBA00022481"/>
    </source>
</evidence>
<reference evidence="9" key="1">
    <citation type="journal article" date="2020" name="mSystems">
        <title>Genome- and Community-Level Interaction Insights into Carbon Utilization and Element Cycling Functions of Hydrothermarchaeota in Hydrothermal Sediment.</title>
        <authorList>
            <person name="Zhou Z."/>
            <person name="Liu Y."/>
            <person name="Xu W."/>
            <person name="Pan J."/>
            <person name="Luo Z.H."/>
            <person name="Li M."/>
        </authorList>
    </citation>
    <scope>NUCLEOTIDE SEQUENCE [LARGE SCALE GENOMIC DNA]</scope>
    <source>
        <strain evidence="9">SpSt-61</strain>
    </source>
</reference>
<proteinExistence type="predicted"/>
<dbReference type="PANTHER" id="PTHR30093:SF44">
    <property type="entry name" value="TYPE II SECRETION SYSTEM CORE PROTEIN G"/>
    <property type="match status" value="1"/>
</dbReference>
<comment type="subcellular location">
    <subcellularLocation>
        <location evidence="1">Cell outer membrane</location>
        <topology evidence="1">Single-pass membrane protein</topology>
    </subcellularLocation>
    <subcellularLocation>
        <location evidence="2">Periplasm</location>
    </subcellularLocation>
</comment>
<sequence length="136" mass="14830">MRTTRRGFTLVELLIVLAVIAALMGVATPASINAVQQAKASQVAQNFRNLKAALVTYFYTERPADPTEATWTDIVPNHLSAIPKNFDFSVTSSSGGKYTMTLTYNADDVDKQAVKDVLDEVNISGTYPTLQTTVQK</sequence>
<evidence type="ECO:0000256" key="7">
    <source>
        <dbReference type="ARBA" id="ARBA00023136"/>
    </source>
</evidence>
<keyword evidence="4" id="KW-0812">Transmembrane</keyword>
<organism evidence="9">
    <name type="scientific">Fervidobacterium pennivorans</name>
    <dbReference type="NCBI Taxonomy" id="93466"/>
    <lineage>
        <taxon>Bacteria</taxon>
        <taxon>Thermotogati</taxon>
        <taxon>Thermotogota</taxon>
        <taxon>Thermotogae</taxon>
        <taxon>Thermotogales</taxon>
        <taxon>Fervidobacteriaceae</taxon>
        <taxon>Fervidobacterium</taxon>
    </lineage>
</organism>
<dbReference type="GO" id="GO:0042597">
    <property type="term" value="C:periplasmic space"/>
    <property type="evidence" value="ECO:0007669"/>
    <property type="project" value="UniProtKB-SubCell"/>
</dbReference>
<dbReference type="PANTHER" id="PTHR30093">
    <property type="entry name" value="GENERAL SECRETION PATHWAY PROTEIN G"/>
    <property type="match status" value="1"/>
</dbReference>
<evidence type="ECO:0000256" key="5">
    <source>
        <dbReference type="ARBA" id="ARBA00022764"/>
    </source>
</evidence>
<keyword evidence="8" id="KW-0998">Cell outer membrane</keyword>
<evidence type="ECO:0000256" key="6">
    <source>
        <dbReference type="ARBA" id="ARBA00022989"/>
    </source>
</evidence>
<keyword evidence="5" id="KW-0574">Periplasm</keyword>
<comment type="caution">
    <text evidence="9">The sequence shown here is derived from an EMBL/GenBank/DDBJ whole genome shotgun (WGS) entry which is preliminary data.</text>
</comment>
<keyword evidence="3" id="KW-0488">Methylation</keyword>
<dbReference type="SUPFAM" id="SSF54523">
    <property type="entry name" value="Pili subunits"/>
    <property type="match status" value="1"/>
</dbReference>
<evidence type="ECO:0000256" key="2">
    <source>
        <dbReference type="ARBA" id="ARBA00004418"/>
    </source>
</evidence>
<evidence type="ECO:0000256" key="4">
    <source>
        <dbReference type="ARBA" id="ARBA00022692"/>
    </source>
</evidence>
<dbReference type="GO" id="GO:0009279">
    <property type="term" value="C:cell outer membrane"/>
    <property type="evidence" value="ECO:0007669"/>
    <property type="project" value="UniProtKB-SubCell"/>
</dbReference>
<evidence type="ECO:0000256" key="8">
    <source>
        <dbReference type="ARBA" id="ARBA00023237"/>
    </source>
</evidence>
<dbReference type="InterPro" id="IPR045584">
    <property type="entry name" value="Pilin-like"/>
</dbReference>
<dbReference type="Gene3D" id="3.30.700.10">
    <property type="entry name" value="Glycoprotein, Type 4 Pilin"/>
    <property type="match status" value="1"/>
</dbReference>
<dbReference type="NCBIfam" id="TIGR02532">
    <property type="entry name" value="IV_pilin_GFxxxE"/>
    <property type="match status" value="1"/>
</dbReference>
<dbReference type="PROSITE" id="PS00409">
    <property type="entry name" value="PROKAR_NTER_METHYL"/>
    <property type="match status" value="1"/>
</dbReference>
<keyword evidence="6" id="KW-1133">Transmembrane helix</keyword>
<evidence type="ECO:0000256" key="1">
    <source>
        <dbReference type="ARBA" id="ARBA00004203"/>
    </source>
</evidence>
<dbReference type="Pfam" id="PF07963">
    <property type="entry name" value="N_methyl"/>
    <property type="match status" value="1"/>
</dbReference>
<gene>
    <name evidence="9" type="ORF">ENT78_00735</name>
</gene>
<protein>
    <submittedName>
        <fullName evidence="9">Type II secretion system protein</fullName>
    </submittedName>
</protein>
<accession>A0A7V4NDF7</accession>
<name>A0A7V4NDF7_FERPE</name>
<dbReference type="InterPro" id="IPR012902">
    <property type="entry name" value="N_methyl_site"/>
</dbReference>